<dbReference type="RefSeq" id="WP_310059196.1">
    <property type="nucleotide sequence ID" value="NZ_JAVDVY010000001.1"/>
</dbReference>
<organism evidence="4 5">
    <name type="scientific">Lysobacter niastensis</name>
    <dbReference type="NCBI Taxonomy" id="380629"/>
    <lineage>
        <taxon>Bacteria</taxon>
        <taxon>Pseudomonadati</taxon>
        <taxon>Pseudomonadota</taxon>
        <taxon>Gammaproteobacteria</taxon>
        <taxon>Lysobacterales</taxon>
        <taxon>Lysobacteraceae</taxon>
        <taxon>Lysobacter</taxon>
    </lineage>
</organism>
<feature type="region of interest" description="Disordered" evidence="1">
    <location>
        <begin position="94"/>
        <end position="115"/>
    </location>
</feature>
<comment type="caution">
    <text evidence="4">The sequence shown here is derived from an EMBL/GenBank/DDBJ whole genome shotgun (WGS) entry which is preliminary data.</text>
</comment>
<proteinExistence type="predicted"/>
<evidence type="ECO:0000256" key="2">
    <source>
        <dbReference type="SAM" id="Phobius"/>
    </source>
</evidence>
<dbReference type="Pfam" id="PF00498">
    <property type="entry name" value="FHA"/>
    <property type="match status" value="2"/>
</dbReference>
<keyword evidence="2" id="KW-0812">Transmembrane</keyword>
<keyword evidence="2" id="KW-1133">Transmembrane helix</keyword>
<protein>
    <submittedName>
        <fullName evidence="4">PSer/pThr/pTyr-binding forkhead associated (FHA) protein</fullName>
    </submittedName>
</protein>
<keyword evidence="2" id="KW-0472">Membrane</keyword>
<dbReference type="InterPro" id="IPR000253">
    <property type="entry name" value="FHA_dom"/>
</dbReference>
<dbReference type="SMART" id="SM00240">
    <property type="entry name" value="FHA"/>
    <property type="match status" value="2"/>
</dbReference>
<dbReference type="CDD" id="cd00060">
    <property type="entry name" value="FHA"/>
    <property type="match status" value="2"/>
</dbReference>
<name>A0ABU1W8G1_9GAMM</name>
<feature type="domain" description="FHA" evidence="3">
    <location>
        <begin position="146"/>
        <end position="195"/>
    </location>
</feature>
<dbReference type="PROSITE" id="PS50006">
    <property type="entry name" value="FHA_DOMAIN"/>
    <property type="match status" value="1"/>
</dbReference>
<dbReference type="EMBL" id="JAVDVY010000001">
    <property type="protein sequence ID" value="MDR7133868.1"/>
    <property type="molecule type" value="Genomic_DNA"/>
</dbReference>
<reference evidence="4 5" key="1">
    <citation type="submission" date="2023-07" db="EMBL/GenBank/DDBJ databases">
        <title>Sorghum-associated microbial communities from plants grown in Nebraska, USA.</title>
        <authorList>
            <person name="Schachtman D."/>
        </authorList>
    </citation>
    <scope>NUCLEOTIDE SEQUENCE [LARGE SCALE GENOMIC DNA]</scope>
    <source>
        <strain evidence="4 5">BE198</strain>
    </source>
</reference>
<sequence>MKLVFPDGDHPQVLLGLGINRVGSDPESNIVLDRPGVLPQHCQLHVSNNGVMLDVPHGIPVSVNGRRVDGLIALRPGDSMAFDRVHARLASLETTPGLRPDESPLDAPAANDDPGVTAVRAATPRYVLRGLSGNAVGQQLPIHGVVTIGRAPECQLRLDDEGMSRRHARLLPTETGIQVEDLGSTNGTYINGKRVLRGEAKVGDVIAFDALQLRVAKPGQKAGPVQVVTKQVVPKSPRRRESHPGDRQTWLWLGVAAVIALAAVAGVWLLR</sequence>
<dbReference type="PANTHER" id="PTHR23308">
    <property type="entry name" value="NUCLEAR INHIBITOR OF PROTEIN PHOSPHATASE-1"/>
    <property type="match status" value="1"/>
</dbReference>
<feature type="transmembrane region" description="Helical" evidence="2">
    <location>
        <begin position="250"/>
        <end position="270"/>
    </location>
</feature>
<dbReference type="InterPro" id="IPR008984">
    <property type="entry name" value="SMAD_FHA_dom_sf"/>
</dbReference>
<dbReference type="InterPro" id="IPR050923">
    <property type="entry name" value="Cell_Proc_Reg/RNA_Proc"/>
</dbReference>
<dbReference type="Gene3D" id="2.60.200.20">
    <property type="match status" value="2"/>
</dbReference>
<keyword evidence="5" id="KW-1185">Reference proteome</keyword>
<dbReference type="SUPFAM" id="SSF49879">
    <property type="entry name" value="SMAD/FHA domain"/>
    <property type="match status" value="2"/>
</dbReference>
<accession>A0ABU1W8G1</accession>
<evidence type="ECO:0000259" key="3">
    <source>
        <dbReference type="PROSITE" id="PS50006"/>
    </source>
</evidence>
<evidence type="ECO:0000256" key="1">
    <source>
        <dbReference type="SAM" id="MobiDB-lite"/>
    </source>
</evidence>
<dbReference type="Proteomes" id="UP001251524">
    <property type="component" value="Unassembled WGS sequence"/>
</dbReference>
<evidence type="ECO:0000313" key="4">
    <source>
        <dbReference type="EMBL" id="MDR7133868.1"/>
    </source>
</evidence>
<gene>
    <name evidence="4" type="ORF">J2X06_001052</name>
</gene>
<evidence type="ECO:0000313" key="5">
    <source>
        <dbReference type="Proteomes" id="UP001251524"/>
    </source>
</evidence>